<dbReference type="Proteomes" id="UP000075787">
    <property type="component" value="Unassembled WGS sequence"/>
</dbReference>
<dbReference type="GeneID" id="97243057"/>
<organism evidence="1 2">
    <name type="scientific">Tistrella mobilis</name>
    <dbReference type="NCBI Taxonomy" id="171437"/>
    <lineage>
        <taxon>Bacteria</taxon>
        <taxon>Pseudomonadati</taxon>
        <taxon>Pseudomonadota</taxon>
        <taxon>Alphaproteobacteria</taxon>
        <taxon>Geminicoccales</taxon>
        <taxon>Geminicoccaceae</taxon>
        <taxon>Tistrella</taxon>
    </lineage>
</organism>
<evidence type="ECO:0000313" key="1">
    <source>
        <dbReference type="EMBL" id="KYO50486.1"/>
    </source>
</evidence>
<reference evidence="1 2" key="1">
    <citation type="submission" date="2015-12" db="EMBL/GenBank/DDBJ databases">
        <title>Genome sequence of Tistrella mobilis MCCC 1A02139.</title>
        <authorList>
            <person name="Lu L."/>
            <person name="Lai Q."/>
            <person name="Shao Z."/>
            <person name="Qian P."/>
        </authorList>
    </citation>
    <scope>NUCLEOTIDE SEQUENCE [LARGE SCALE GENOMIC DNA]</scope>
    <source>
        <strain evidence="1 2">MCCC 1A02139</strain>
    </source>
</reference>
<name>A0A162K4X1_9PROT</name>
<dbReference type="RefSeq" id="WP_062767965.1">
    <property type="nucleotide sequence ID" value="NZ_CP121045.1"/>
</dbReference>
<dbReference type="InterPro" id="IPR036134">
    <property type="entry name" value="Crypto/Photolyase_FAD-like_sf"/>
</dbReference>
<evidence type="ECO:0000313" key="2">
    <source>
        <dbReference type="Proteomes" id="UP000075787"/>
    </source>
</evidence>
<sequence length="109" mass="11843">MDLPLLPLFPEASRAAGLQRLDGFLPRAGAAYARDRNHDRGAAMVRGNVSMLSPFLRHRLVSEAEVIAAAAWAGATHGYFRFRKGLPPLVELALSGGAEELCLTDESRR</sequence>
<accession>A0A162K4X1</accession>
<comment type="caution">
    <text evidence="1">The sequence shown here is derived from an EMBL/GenBank/DDBJ whole genome shotgun (WGS) entry which is preliminary data.</text>
</comment>
<dbReference type="AlphaFoldDB" id="A0A162K4X1"/>
<protein>
    <submittedName>
        <fullName evidence="1">Uncharacterized protein</fullName>
    </submittedName>
</protein>
<dbReference type="SUPFAM" id="SSF48173">
    <property type="entry name" value="Cryptochrome/photolyase FAD-binding domain"/>
    <property type="match status" value="1"/>
</dbReference>
<gene>
    <name evidence="1" type="ORF">AUP44_12775</name>
</gene>
<proteinExistence type="predicted"/>
<dbReference type="Gene3D" id="1.25.40.80">
    <property type="match status" value="1"/>
</dbReference>
<dbReference type="EMBL" id="LPZR01000197">
    <property type="protein sequence ID" value="KYO50486.1"/>
    <property type="molecule type" value="Genomic_DNA"/>
</dbReference>